<evidence type="ECO:0000256" key="12">
    <source>
        <dbReference type="ARBA" id="ARBA00047283"/>
    </source>
</evidence>
<evidence type="ECO:0000256" key="10">
    <source>
        <dbReference type="ARBA" id="ARBA00030399"/>
    </source>
</evidence>
<evidence type="ECO:0000256" key="13">
    <source>
        <dbReference type="PROSITE-ProRule" id="PRU01023"/>
    </source>
</evidence>
<dbReference type="PANTHER" id="PTHR22807">
    <property type="entry name" value="NOP2 YEAST -RELATED NOL1/NOP2/FMU SUN DOMAIN-CONTAINING"/>
    <property type="match status" value="1"/>
</dbReference>
<proteinExistence type="inferred from homology"/>
<dbReference type="CDD" id="cd02440">
    <property type="entry name" value="AdoMet_MTases"/>
    <property type="match status" value="1"/>
</dbReference>
<dbReference type="Pfam" id="PF22458">
    <property type="entry name" value="RsmF-B_ferredox"/>
    <property type="match status" value="1"/>
</dbReference>
<dbReference type="GO" id="GO:0008649">
    <property type="term" value="F:rRNA methyltransferase activity"/>
    <property type="evidence" value="ECO:0007669"/>
    <property type="project" value="InterPro"/>
</dbReference>
<evidence type="ECO:0000256" key="11">
    <source>
        <dbReference type="ARBA" id="ARBA00031088"/>
    </source>
</evidence>
<comment type="catalytic activity">
    <reaction evidence="12">
        <text>cytidine(967) in 16S rRNA + S-adenosyl-L-methionine = 5-methylcytidine(967) in 16S rRNA + S-adenosyl-L-homocysteine + H(+)</text>
        <dbReference type="Rhea" id="RHEA:42748"/>
        <dbReference type="Rhea" id="RHEA-COMP:10219"/>
        <dbReference type="Rhea" id="RHEA-COMP:10220"/>
        <dbReference type="ChEBI" id="CHEBI:15378"/>
        <dbReference type="ChEBI" id="CHEBI:57856"/>
        <dbReference type="ChEBI" id="CHEBI:59789"/>
        <dbReference type="ChEBI" id="CHEBI:74483"/>
        <dbReference type="ChEBI" id="CHEBI:82748"/>
        <dbReference type="EC" id="2.1.1.176"/>
    </reaction>
</comment>
<sequence length="455" mass="50761">MKPGPSQPSARELALHILATAQAQNRHVEDLLAEVLKKHPNLPRTERALLLELVQGVKRWELRLDYVLSRLSRLPWRKVHPLVRQILRLGAYQILFLNKIPVHAAVAEAANLARSRRLPASHVGFTNAILRRLAGGEAPPLPSLEEDPVAALAAASAHPDWLVARWLCRYGLEQTQARLAANNQVPPLIVLVNTRKTDVQSLMARLAEEGVRAMPCDYSPVGLRFEDFEQAPATLPSYREGLWLFQDEAAQLATLLLPLVPGQRVLEMGAGRGGKTALLGQRLNDCGVLLAVDLHRRRLMSLRQNLGRWGLTCVQPLRADATQPLPVKPGRLDAVVIDAPCSALGIIRRHPEIKTRLQPEDLATFPPRQRRMLDRAAPLPKSGGCLLYITCTTEPEENEDLVKAFLADHPEYRLLFKPELLPPPARHFLEAPGFFRTAPVQHNLDGFFAAVLRRR</sequence>
<evidence type="ECO:0000313" key="15">
    <source>
        <dbReference type="EMBL" id="HGF32794.1"/>
    </source>
</evidence>
<dbReference type="InterPro" id="IPR049560">
    <property type="entry name" value="MeTrfase_RsmB-F_NOP2_cat"/>
</dbReference>
<dbReference type="Gene3D" id="3.40.50.150">
    <property type="entry name" value="Vaccinia Virus protein VP39"/>
    <property type="match status" value="1"/>
</dbReference>
<feature type="binding site" evidence="13">
    <location>
        <position position="338"/>
    </location>
    <ligand>
        <name>S-adenosyl-L-methionine</name>
        <dbReference type="ChEBI" id="CHEBI:59789"/>
    </ligand>
</feature>
<evidence type="ECO:0000256" key="2">
    <source>
        <dbReference type="ARBA" id="ARBA00004496"/>
    </source>
</evidence>
<keyword evidence="6 13" id="KW-0489">Methyltransferase</keyword>
<dbReference type="GO" id="GO:0003723">
    <property type="term" value="F:RNA binding"/>
    <property type="evidence" value="ECO:0007669"/>
    <property type="project" value="UniProtKB-UniRule"/>
</dbReference>
<evidence type="ECO:0000256" key="5">
    <source>
        <dbReference type="ARBA" id="ARBA00022552"/>
    </source>
</evidence>
<evidence type="ECO:0000256" key="9">
    <source>
        <dbReference type="ARBA" id="ARBA00022884"/>
    </source>
</evidence>
<dbReference type="PROSITE" id="PS51686">
    <property type="entry name" value="SAM_MT_RSMB_NOP"/>
    <property type="match status" value="1"/>
</dbReference>
<evidence type="ECO:0000256" key="4">
    <source>
        <dbReference type="ARBA" id="ARBA00022490"/>
    </source>
</evidence>
<dbReference type="InterPro" id="IPR054728">
    <property type="entry name" value="RsmB-like_ferredoxin"/>
</dbReference>
<dbReference type="InterPro" id="IPR006027">
    <property type="entry name" value="NusB_RsmB_TIM44"/>
</dbReference>
<keyword evidence="5" id="KW-0698">rRNA processing</keyword>
<keyword evidence="9 13" id="KW-0694">RNA-binding</keyword>
<comment type="caution">
    <text evidence="13">Lacks conserved residue(s) required for the propagation of feature annotation.</text>
</comment>
<dbReference type="SUPFAM" id="SSF48013">
    <property type="entry name" value="NusB-like"/>
    <property type="match status" value="1"/>
</dbReference>
<keyword evidence="4" id="KW-0963">Cytoplasm</keyword>
<dbReference type="GO" id="GO:0005737">
    <property type="term" value="C:cytoplasm"/>
    <property type="evidence" value="ECO:0007669"/>
    <property type="project" value="UniProtKB-SubCell"/>
</dbReference>
<comment type="function">
    <text evidence="1">Specifically methylates the cytosine at position 967 (m5C967) of 16S rRNA.</text>
</comment>
<dbReference type="InterPro" id="IPR035926">
    <property type="entry name" value="NusB-like_sf"/>
</dbReference>
<accession>A0A7C3V373</accession>
<comment type="similarity">
    <text evidence="13">Belongs to the class I-like SAM-binding methyltransferase superfamily. RsmB/NOP family.</text>
</comment>
<dbReference type="GO" id="GO:0006355">
    <property type="term" value="P:regulation of DNA-templated transcription"/>
    <property type="evidence" value="ECO:0007669"/>
    <property type="project" value="InterPro"/>
</dbReference>
<organism evidence="15">
    <name type="scientific">Desulfobacca acetoxidans</name>
    <dbReference type="NCBI Taxonomy" id="60893"/>
    <lineage>
        <taxon>Bacteria</taxon>
        <taxon>Pseudomonadati</taxon>
        <taxon>Thermodesulfobacteriota</taxon>
        <taxon>Desulfobaccia</taxon>
        <taxon>Desulfobaccales</taxon>
        <taxon>Desulfobaccaceae</taxon>
        <taxon>Desulfobacca</taxon>
    </lineage>
</organism>
<dbReference type="EMBL" id="DTMF01000007">
    <property type="protein sequence ID" value="HGF32794.1"/>
    <property type="molecule type" value="Genomic_DNA"/>
</dbReference>
<dbReference type="PRINTS" id="PR02008">
    <property type="entry name" value="RCMTFAMILY"/>
</dbReference>
<dbReference type="PANTHER" id="PTHR22807:SF53">
    <property type="entry name" value="RIBOSOMAL RNA SMALL SUBUNIT METHYLTRANSFERASE B-RELATED"/>
    <property type="match status" value="1"/>
</dbReference>
<dbReference type="InterPro" id="IPR029063">
    <property type="entry name" value="SAM-dependent_MTases_sf"/>
</dbReference>
<dbReference type="InterPro" id="IPR001678">
    <property type="entry name" value="MeTrfase_RsmB-F_NOP2_dom"/>
</dbReference>
<reference evidence="15" key="1">
    <citation type="journal article" date="2020" name="mSystems">
        <title>Genome- and Community-Level Interaction Insights into Carbon Utilization and Element Cycling Functions of Hydrothermarchaeota in Hydrothermal Sediment.</title>
        <authorList>
            <person name="Zhou Z."/>
            <person name="Liu Y."/>
            <person name="Xu W."/>
            <person name="Pan J."/>
            <person name="Luo Z.H."/>
            <person name="Li M."/>
        </authorList>
    </citation>
    <scope>NUCLEOTIDE SEQUENCE [LARGE SCALE GENOMIC DNA]</scope>
    <source>
        <strain evidence="15">SpSt-897</strain>
    </source>
</reference>
<gene>
    <name evidence="15" type="primary">rsmB</name>
    <name evidence="15" type="ORF">ENW96_00180</name>
</gene>
<evidence type="ECO:0000256" key="3">
    <source>
        <dbReference type="ARBA" id="ARBA00012140"/>
    </source>
</evidence>
<dbReference type="InterPro" id="IPR023267">
    <property type="entry name" value="RCMT"/>
</dbReference>
<evidence type="ECO:0000259" key="14">
    <source>
        <dbReference type="PROSITE" id="PS51686"/>
    </source>
</evidence>
<keyword evidence="7 13" id="KW-0808">Transferase</keyword>
<feature type="binding site" evidence="13">
    <location>
        <position position="320"/>
    </location>
    <ligand>
        <name>S-adenosyl-L-methionine</name>
        <dbReference type="ChEBI" id="CHEBI:59789"/>
    </ligand>
</feature>
<feature type="active site" description="Nucleophile" evidence="13">
    <location>
        <position position="391"/>
    </location>
</feature>
<protein>
    <recommendedName>
        <fullName evidence="3">16S rRNA (cytosine(967)-C(5))-methyltransferase</fullName>
        <ecNumber evidence="3">2.1.1.176</ecNumber>
    </recommendedName>
    <alternativeName>
        <fullName evidence="10">16S rRNA m5C967 methyltransferase</fullName>
    </alternativeName>
    <alternativeName>
        <fullName evidence="11">rRNA (cytosine-C(5)-)-methyltransferase RsmB</fullName>
    </alternativeName>
</protein>
<feature type="domain" description="SAM-dependent MTase RsmB/NOP-type" evidence="14">
    <location>
        <begin position="178"/>
        <end position="455"/>
    </location>
</feature>
<comment type="subcellular location">
    <subcellularLocation>
        <location evidence="2">Cytoplasm</location>
    </subcellularLocation>
</comment>
<keyword evidence="8 13" id="KW-0949">S-adenosyl-L-methionine</keyword>
<dbReference type="NCBIfam" id="TIGR00563">
    <property type="entry name" value="rsmB"/>
    <property type="match status" value="1"/>
</dbReference>
<dbReference type="EC" id="2.1.1.176" evidence="3"/>
<dbReference type="AlphaFoldDB" id="A0A7C3V373"/>
<dbReference type="Pfam" id="PF01189">
    <property type="entry name" value="Methyltr_RsmB-F"/>
    <property type="match status" value="1"/>
</dbReference>
<evidence type="ECO:0000256" key="8">
    <source>
        <dbReference type="ARBA" id="ARBA00022691"/>
    </source>
</evidence>
<dbReference type="NCBIfam" id="NF011494">
    <property type="entry name" value="PRK14902.1"/>
    <property type="match status" value="1"/>
</dbReference>
<evidence type="ECO:0000256" key="6">
    <source>
        <dbReference type="ARBA" id="ARBA00022603"/>
    </source>
</evidence>
<feature type="binding site" evidence="13">
    <location>
        <position position="293"/>
    </location>
    <ligand>
        <name>S-adenosyl-L-methionine</name>
        <dbReference type="ChEBI" id="CHEBI:59789"/>
    </ligand>
</feature>
<evidence type="ECO:0000256" key="1">
    <source>
        <dbReference type="ARBA" id="ARBA00002724"/>
    </source>
</evidence>
<dbReference type="Gene3D" id="1.10.940.10">
    <property type="entry name" value="NusB-like"/>
    <property type="match status" value="1"/>
</dbReference>
<dbReference type="InterPro" id="IPR004573">
    <property type="entry name" value="rRNA_ssu_MeTfrase_B"/>
</dbReference>
<dbReference type="Pfam" id="PF01029">
    <property type="entry name" value="NusB"/>
    <property type="match status" value="1"/>
</dbReference>
<comment type="caution">
    <text evidence="15">The sequence shown here is derived from an EMBL/GenBank/DDBJ whole genome shotgun (WGS) entry which is preliminary data.</text>
</comment>
<dbReference type="SUPFAM" id="SSF53335">
    <property type="entry name" value="S-adenosyl-L-methionine-dependent methyltransferases"/>
    <property type="match status" value="1"/>
</dbReference>
<name>A0A7C3V373_9BACT</name>
<evidence type="ECO:0000256" key="7">
    <source>
        <dbReference type="ARBA" id="ARBA00022679"/>
    </source>
</evidence>